<protein>
    <recommendedName>
        <fullName evidence="3">CCHC-type domain-containing protein</fullName>
    </recommendedName>
</protein>
<organism evidence="4">
    <name type="scientific">Tanacetum cinerariifolium</name>
    <name type="common">Dalmatian daisy</name>
    <name type="synonym">Chrysanthemum cinerariifolium</name>
    <dbReference type="NCBI Taxonomy" id="118510"/>
    <lineage>
        <taxon>Eukaryota</taxon>
        <taxon>Viridiplantae</taxon>
        <taxon>Streptophyta</taxon>
        <taxon>Embryophyta</taxon>
        <taxon>Tracheophyta</taxon>
        <taxon>Spermatophyta</taxon>
        <taxon>Magnoliopsida</taxon>
        <taxon>eudicotyledons</taxon>
        <taxon>Gunneridae</taxon>
        <taxon>Pentapetalae</taxon>
        <taxon>asterids</taxon>
        <taxon>campanulids</taxon>
        <taxon>Asterales</taxon>
        <taxon>Asteraceae</taxon>
        <taxon>Asteroideae</taxon>
        <taxon>Anthemideae</taxon>
        <taxon>Anthemidinae</taxon>
        <taxon>Tanacetum</taxon>
    </lineage>
</organism>
<keyword evidence="1" id="KW-0863">Zinc-finger</keyword>
<dbReference type="Pfam" id="PF00098">
    <property type="entry name" value="zf-CCHC"/>
    <property type="match status" value="1"/>
</dbReference>
<dbReference type="SUPFAM" id="SSF57756">
    <property type="entry name" value="Retrovirus zinc finger-like domains"/>
    <property type="match status" value="1"/>
</dbReference>
<evidence type="ECO:0000259" key="3">
    <source>
        <dbReference type="PROSITE" id="PS50158"/>
    </source>
</evidence>
<feature type="region of interest" description="Disordered" evidence="2">
    <location>
        <begin position="71"/>
        <end position="100"/>
    </location>
</feature>
<dbReference type="Pfam" id="PF14223">
    <property type="entry name" value="Retrotran_gag_2"/>
    <property type="match status" value="1"/>
</dbReference>
<dbReference type="Gene3D" id="4.10.60.10">
    <property type="entry name" value="Zinc finger, CCHC-type"/>
    <property type="match status" value="1"/>
</dbReference>
<keyword evidence="1" id="KW-0862">Zinc</keyword>
<feature type="domain" description="CCHC-type" evidence="3">
    <location>
        <begin position="327"/>
        <end position="342"/>
    </location>
</feature>
<evidence type="ECO:0000313" key="4">
    <source>
        <dbReference type="EMBL" id="GEZ68479.1"/>
    </source>
</evidence>
<reference evidence="4" key="1">
    <citation type="journal article" date="2019" name="Sci. Rep.">
        <title>Draft genome of Tanacetum cinerariifolium, the natural source of mosquito coil.</title>
        <authorList>
            <person name="Yamashiro T."/>
            <person name="Shiraishi A."/>
            <person name="Satake H."/>
            <person name="Nakayama K."/>
        </authorList>
    </citation>
    <scope>NUCLEOTIDE SEQUENCE</scope>
</reference>
<feature type="compositionally biased region" description="Basic and acidic residues" evidence="2">
    <location>
        <begin position="341"/>
        <end position="356"/>
    </location>
</feature>
<dbReference type="PROSITE" id="PS50158">
    <property type="entry name" value="ZF_CCHC"/>
    <property type="match status" value="1"/>
</dbReference>
<comment type="caution">
    <text evidence="4">The sequence shown here is derived from an EMBL/GenBank/DDBJ whole genome shotgun (WGS) entry which is preliminary data.</text>
</comment>
<gene>
    <name evidence="4" type="ORF">Tci_540452</name>
</gene>
<feature type="region of interest" description="Disordered" evidence="2">
    <location>
        <begin position="424"/>
        <end position="450"/>
    </location>
</feature>
<accession>A0A699IK81</accession>
<proteinExistence type="predicted"/>
<keyword evidence="1" id="KW-0479">Metal-binding</keyword>
<feature type="region of interest" description="Disordered" evidence="2">
    <location>
        <begin position="341"/>
        <end position="366"/>
    </location>
</feature>
<dbReference type="GO" id="GO:0003676">
    <property type="term" value="F:nucleic acid binding"/>
    <property type="evidence" value="ECO:0007669"/>
    <property type="project" value="InterPro"/>
</dbReference>
<evidence type="ECO:0000256" key="1">
    <source>
        <dbReference type="PROSITE-ProRule" id="PRU00047"/>
    </source>
</evidence>
<dbReference type="AlphaFoldDB" id="A0A699IK81"/>
<name>A0A699IK81_TANCI</name>
<dbReference type="EMBL" id="BKCJ010309805">
    <property type="protein sequence ID" value="GEZ68479.1"/>
    <property type="molecule type" value="Genomic_DNA"/>
</dbReference>
<feature type="compositionally biased region" description="Pro residues" evidence="2">
    <location>
        <begin position="75"/>
        <end position="94"/>
    </location>
</feature>
<dbReference type="GO" id="GO:0008270">
    <property type="term" value="F:zinc ion binding"/>
    <property type="evidence" value="ECO:0007669"/>
    <property type="project" value="UniProtKB-KW"/>
</dbReference>
<sequence length="450" mass="50605">MILDPEERLKPLILTLDFKSIRMSPWIVSTHQQPIGLLGISTADSESLIRRRNLGEPSSLFDFKEVMSILHNNQGPPPAGPPPPQNNNCPPPMVRPDRPAPRSMEELCQLFGVDVAKDFKEIYAKLLIMLLEQSAAADAKTLMEEIEKRFGGNKETKKVQKTLLKQQYENFIGSSFESLDQIHDRLQKLISQLEVLRESLSHEDINLKFFRSLPTEWRTHTLIWRNKTDLEKQSLDDLFNSLKIYVAKVKSSSSSITSTQNIDFVSSSNIDNTNELISDAASVSAVSAKIPIFSLPNVDTLSNARTRRNLEANRPTSMGFDMSKVECYNCHKKGHFARECRSPKDARRNGAAEPQRRNVPVETSTSNALVSQCDGVGSSRGIHIFKYQSGDGYHDVPPPYTGTFMPPKPDLVFHNAPNVNEHAPTTFNVKLSPTKPDNDLSRIHRLPYLS</sequence>
<evidence type="ECO:0000256" key="2">
    <source>
        <dbReference type="SAM" id="MobiDB-lite"/>
    </source>
</evidence>
<dbReference type="InterPro" id="IPR036875">
    <property type="entry name" value="Znf_CCHC_sf"/>
</dbReference>
<dbReference type="InterPro" id="IPR001878">
    <property type="entry name" value="Znf_CCHC"/>
</dbReference>
<dbReference type="SMART" id="SM00343">
    <property type="entry name" value="ZnF_C2HC"/>
    <property type="match status" value="1"/>
</dbReference>